<dbReference type="PANTHER" id="PTHR34693:SF5">
    <property type="match status" value="1"/>
</dbReference>
<dbReference type="AlphaFoldDB" id="A0A3N4I057"/>
<keyword evidence="3" id="KW-1185">Reference proteome</keyword>
<dbReference type="Pfam" id="PF12223">
    <property type="entry name" value="DUF3602"/>
    <property type="match status" value="1"/>
</dbReference>
<feature type="region of interest" description="Disordered" evidence="1">
    <location>
        <begin position="1"/>
        <end position="77"/>
    </location>
</feature>
<name>A0A3N4I057_ASCIM</name>
<feature type="compositionally biased region" description="Basic and acidic residues" evidence="1">
    <location>
        <begin position="19"/>
        <end position="33"/>
    </location>
</feature>
<dbReference type="PANTHER" id="PTHR34693">
    <property type="entry name" value="PROTEIN PAR32"/>
    <property type="match status" value="1"/>
</dbReference>
<proteinExistence type="predicted"/>
<evidence type="ECO:0000256" key="1">
    <source>
        <dbReference type="SAM" id="MobiDB-lite"/>
    </source>
</evidence>
<dbReference type="Proteomes" id="UP000275078">
    <property type="component" value="Unassembled WGS sequence"/>
</dbReference>
<evidence type="ECO:0000313" key="2">
    <source>
        <dbReference type="EMBL" id="RPA79482.1"/>
    </source>
</evidence>
<feature type="region of interest" description="Disordered" evidence="1">
    <location>
        <begin position="92"/>
        <end position="121"/>
    </location>
</feature>
<sequence>MSNYIRSGRGGAGNMLTQKELEEREKQIQKDLEAQGAPVNDQEYMDSLSRQKTKADTEAGWNDYRHKGRGGAGNYFVPSELSETGTFSHDTAASATELGSSVPTSGEMATQRPWRGRGGAGNWAADEEHVVAQQHGKDVKDVETGFGKEDVELVEGLKKPEQAHLKPVGVKK</sequence>
<feature type="compositionally biased region" description="Polar residues" evidence="1">
    <location>
        <begin position="92"/>
        <end position="108"/>
    </location>
</feature>
<organism evidence="2 3">
    <name type="scientific">Ascobolus immersus RN42</name>
    <dbReference type="NCBI Taxonomy" id="1160509"/>
    <lineage>
        <taxon>Eukaryota</taxon>
        <taxon>Fungi</taxon>
        <taxon>Dikarya</taxon>
        <taxon>Ascomycota</taxon>
        <taxon>Pezizomycotina</taxon>
        <taxon>Pezizomycetes</taxon>
        <taxon>Pezizales</taxon>
        <taxon>Ascobolaceae</taxon>
        <taxon>Ascobolus</taxon>
    </lineage>
</organism>
<evidence type="ECO:0000313" key="3">
    <source>
        <dbReference type="Proteomes" id="UP000275078"/>
    </source>
</evidence>
<accession>A0A3N4I057</accession>
<dbReference type="OrthoDB" id="4159136at2759"/>
<dbReference type="InterPro" id="IPR053203">
    <property type="entry name" value="Cisplatin_resist-associated"/>
</dbReference>
<protein>
    <submittedName>
        <fullName evidence="2">Uncharacterized protein</fullName>
    </submittedName>
</protein>
<gene>
    <name evidence="2" type="ORF">BJ508DRAFT_328375</name>
</gene>
<dbReference type="EMBL" id="ML119699">
    <property type="protein sequence ID" value="RPA79482.1"/>
    <property type="molecule type" value="Genomic_DNA"/>
</dbReference>
<reference evidence="2 3" key="1">
    <citation type="journal article" date="2018" name="Nat. Ecol. Evol.">
        <title>Pezizomycetes genomes reveal the molecular basis of ectomycorrhizal truffle lifestyle.</title>
        <authorList>
            <person name="Murat C."/>
            <person name="Payen T."/>
            <person name="Noel B."/>
            <person name="Kuo A."/>
            <person name="Morin E."/>
            <person name="Chen J."/>
            <person name="Kohler A."/>
            <person name="Krizsan K."/>
            <person name="Balestrini R."/>
            <person name="Da Silva C."/>
            <person name="Montanini B."/>
            <person name="Hainaut M."/>
            <person name="Levati E."/>
            <person name="Barry K.W."/>
            <person name="Belfiori B."/>
            <person name="Cichocki N."/>
            <person name="Clum A."/>
            <person name="Dockter R.B."/>
            <person name="Fauchery L."/>
            <person name="Guy J."/>
            <person name="Iotti M."/>
            <person name="Le Tacon F."/>
            <person name="Lindquist E.A."/>
            <person name="Lipzen A."/>
            <person name="Malagnac F."/>
            <person name="Mello A."/>
            <person name="Molinier V."/>
            <person name="Miyauchi S."/>
            <person name="Poulain J."/>
            <person name="Riccioni C."/>
            <person name="Rubini A."/>
            <person name="Sitrit Y."/>
            <person name="Splivallo R."/>
            <person name="Traeger S."/>
            <person name="Wang M."/>
            <person name="Zifcakova L."/>
            <person name="Wipf D."/>
            <person name="Zambonelli A."/>
            <person name="Paolocci F."/>
            <person name="Nowrousian M."/>
            <person name="Ottonello S."/>
            <person name="Baldrian P."/>
            <person name="Spatafora J.W."/>
            <person name="Henrissat B."/>
            <person name="Nagy L.G."/>
            <person name="Aury J.M."/>
            <person name="Wincker P."/>
            <person name="Grigoriev I.V."/>
            <person name="Bonfante P."/>
            <person name="Martin F.M."/>
        </authorList>
    </citation>
    <scope>NUCLEOTIDE SEQUENCE [LARGE SCALE GENOMIC DNA]</scope>
    <source>
        <strain evidence="2 3">RN42</strain>
    </source>
</reference>
<dbReference type="InterPro" id="IPR022024">
    <property type="entry name" value="DUF3602"/>
</dbReference>